<dbReference type="EMBL" id="CP010415">
    <property type="protein sequence ID" value="AJE20343.1"/>
    <property type="molecule type" value="Genomic_DNA"/>
</dbReference>
<sequence length="233" mass="26686">MRADRDDAPYYLRHKQNNRWLFLAILASGSAITWAAMLLFAKPITIDLTALKNTIQIGEQDAPNAPTPSPAPIQTVTTAPQSQKQIRNQELNWETDIPELNWEPSTQPQQVTGRQTVFNDQNYRPRTDINTMAAIRTEYTAKAERHEAPQKTQQGPARWKWTTQHGTRTETKWGWFYWTESNGKIDWSSVCMNEARGSIDYRDCRKGAKVSFAEMCGEYAPACQAENNYNPIM</sequence>
<protein>
    <recommendedName>
        <fullName evidence="5">Transmembrane protein</fullName>
    </recommendedName>
</protein>
<feature type="compositionally biased region" description="Polar residues" evidence="1">
    <location>
        <begin position="150"/>
        <end position="163"/>
    </location>
</feature>
<gene>
    <name evidence="3" type="ORF">Achr_8570</name>
</gene>
<accession>A0A0C4WGT5</accession>
<organism evidence="3 4">
    <name type="scientific">Azotobacter chroococcum NCIMB 8003</name>
    <dbReference type="NCBI Taxonomy" id="1328314"/>
    <lineage>
        <taxon>Bacteria</taxon>
        <taxon>Pseudomonadati</taxon>
        <taxon>Pseudomonadota</taxon>
        <taxon>Gammaproteobacteria</taxon>
        <taxon>Pseudomonadales</taxon>
        <taxon>Pseudomonadaceae</taxon>
        <taxon>Azotobacter</taxon>
    </lineage>
</organism>
<proteinExistence type="predicted"/>
<dbReference type="HOGENOM" id="CLU_1194047_0_0_6"/>
<dbReference type="Proteomes" id="UP000068210">
    <property type="component" value="Chromosome"/>
</dbReference>
<reference evidence="3 4" key="1">
    <citation type="journal article" date="2015" name="PLoS ONE">
        <title>Azotobacter Genomes: The Genome of Azotobacter chroococcum NCIMB 8003 (ATCC 4412).</title>
        <authorList>
            <person name="Robson R.L."/>
            <person name="Jones R."/>
            <person name="Robson R.M."/>
            <person name="Schwartz A."/>
            <person name="Richardson T.H."/>
        </authorList>
    </citation>
    <scope>NUCLEOTIDE SEQUENCE [LARGE SCALE GENOMIC DNA]</scope>
    <source>
        <strain evidence="3 4">NCIMB 8003</strain>
    </source>
</reference>
<evidence type="ECO:0008006" key="5">
    <source>
        <dbReference type="Google" id="ProtNLM"/>
    </source>
</evidence>
<keyword evidence="2" id="KW-1133">Transmembrane helix</keyword>
<evidence type="ECO:0000256" key="2">
    <source>
        <dbReference type="SAM" id="Phobius"/>
    </source>
</evidence>
<feature type="transmembrane region" description="Helical" evidence="2">
    <location>
        <begin position="20"/>
        <end position="41"/>
    </location>
</feature>
<name>A0A0C4WGT5_9GAMM</name>
<keyword evidence="2" id="KW-0812">Transmembrane</keyword>
<feature type="region of interest" description="Disordered" evidence="1">
    <location>
        <begin position="142"/>
        <end position="163"/>
    </location>
</feature>
<dbReference type="AlphaFoldDB" id="A0A0C4WGT5"/>
<keyword evidence="4" id="KW-1185">Reference proteome</keyword>
<evidence type="ECO:0000313" key="3">
    <source>
        <dbReference type="EMBL" id="AJE20343.1"/>
    </source>
</evidence>
<keyword evidence="2" id="KW-0472">Membrane</keyword>
<dbReference type="KEGG" id="acx:Achr_8570"/>
<evidence type="ECO:0000256" key="1">
    <source>
        <dbReference type="SAM" id="MobiDB-lite"/>
    </source>
</evidence>
<dbReference type="RefSeq" id="WP_039802167.1">
    <property type="nucleotide sequence ID" value="NZ_CP010415.1"/>
</dbReference>
<evidence type="ECO:0000313" key="4">
    <source>
        <dbReference type="Proteomes" id="UP000068210"/>
    </source>
</evidence>